<evidence type="ECO:0000256" key="2">
    <source>
        <dbReference type="SAM" id="Phobius"/>
    </source>
</evidence>
<accession>A0A6J5YJV1</accession>
<dbReference type="EMBL" id="CAESAI010000002">
    <property type="protein sequence ID" value="CAB4330344.1"/>
    <property type="molecule type" value="Genomic_DNA"/>
</dbReference>
<dbReference type="InterPro" id="IPR004474">
    <property type="entry name" value="LytR_CpsA_psr"/>
</dbReference>
<keyword evidence="2" id="KW-0812">Transmembrane</keyword>
<evidence type="ECO:0000259" key="3">
    <source>
        <dbReference type="Pfam" id="PF03816"/>
    </source>
</evidence>
<evidence type="ECO:0000313" key="7">
    <source>
        <dbReference type="EMBL" id="CAB4795450.1"/>
    </source>
</evidence>
<dbReference type="InterPro" id="IPR050922">
    <property type="entry name" value="LytR/CpsA/Psr_CW_biosynth"/>
</dbReference>
<evidence type="ECO:0000313" key="5">
    <source>
        <dbReference type="EMBL" id="CAB4338243.1"/>
    </source>
</evidence>
<dbReference type="EMBL" id="CAFBIX010000009">
    <property type="protein sequence ID" value="CAB4846694.1"/>
    <property type="molecule type" value="Genomic_DNA"/>
</dbReference>
<sequence length="390" mass="41559">MGKHKAPNTPSTAHPWLRKATAFFSILILTVTALGGGAVYAINGLGANIGAVNTSDLNTVHRPETFRQTDTSPTNLLIMGSDSRQGDGNDSYGDAGGARSDTTLLVHLYNDRKDAIVISIPRDSWVEIAGCTRPNGSTTRPYTTKFNAAFAFGGPVCTIKTIEKLTDIRIDNFVVVDFKAFKTVVDAIGGVEVCLTTPAYDPVVPGRGGSGLNLPAGYSTISGEQALAFVRARETLGDGSDLSRIERQQEFVASMIRGMTSKGLLTNPQMIYRVLGAVTSSIQTNPEFANIQTLQDFALSLGGLSPSRIKFITIPYELRGDGNVHWTSETDELWGAVRMDEAWPPVEPAPSSSATELAVDPTPTSTSTTEGSAAVVNCTEGNDRVKTPVK</sequence>
<dbReference type="EMBL" id="CAFBPK010000004">
    <property type="protein sequence ID" value="CAB5012288.1"/>
    <property type="molecule type" value="Genomic_DNA"/>
</dbReference>
<evidence type="ECO:0000256" key="1">
    <source>
        <dbReference type="SAM" id="MobiDB-lite"/>
    </source>
</evidence>
<dbReference type="NCBIfam" id="TIGR00350">
    <property type="entry name" value="lytR_cpsA_psr"/>
    <property type="match status" value="1"/>
</dbReference>
<gene>
    <name evidence="6" type="ORF">UFOPK2648_00800</name>
    <name evidence="7" type="ORF">UFOPK3037_00255</name>
    <name evidence="8" type="ORF">UFOPK3278_00407</name>
    <name evidence="4" type="ORF">UFOPK3406_00117</name>
    <name evidence="5" type="ORF">UFOPK3925_00752</name>
    <name evidence="9" type="ORF">UFOPK4097_00388</name>
    <name evidence="10" type="ORF">UFOPK4301_00097</name>
</gene>
<dbReference type="Gene3D" id="3.40.630.190">
    <property type="entry name" value="LCP protein"/>
    <property type="match status" value="1"/>
</dbReference>
<protein>
    <submittedName>
        <fullName evidence="4">Unannotated protein</fullName>
    </submittedName>
</protein>
<dbReference type="Pfam" id="PF03816">
    <property type="entry name" value="LytR_cpsA_psr"/>
    <property type="match status" value="1"/>
</dbReference>
<organism evidence="4">
    <name type="scientific">freshwater metagenome</name>
    <dbReference type="NCBI Taxonomy" id="449393"/>
    <lineage>
        <taxon>unclassified sequences</taxon>
        <taxon>metagenomes</taxon>
        <taxon>ecological metagenomes</taxon>
    </lineage>
</organism>
<dbReference type="AlphaFoldDB" id="A0A6J5YJV1"/>
<feature type="region of interest" description="Disordered" evidence="1">
    <location>
        <begin position="345"/>
        <end position="374"/>
    </location>
</feature>
<evidence type="ECO:0000313" key="6">
    <source>
        <dbReference type="EMBL" id="CAB4709423.1"/>
    </source>
</evidence>
<evidence type="ECO:0000313" key="8">
    <source>
        <dbReference type="EMBL" id="CAB4846694.1"/>
    </source>
</evidence>
<reference evidence="4" key="1">
    <citation type="submission" date="2020-05" db="EMBL/GenBank/DDBJ databases">
        <authorList>
            <person name="Chiriac C."/>
            <person name="Salcher M."/>
            <person name="Ghai R."/>
            <person name="Kavagutti S V."/>
        </authorList>
    </citation>
    <scope>NUCLEOTIDE SEQUENCE</scope>
</reference>
<dbReference type="EMBL" id="CAFBQG010000005">
    <property type="protein sequence ID" value="CAB5044187.1"/>
    <property type="molecule type" value="Genomic_DNA"/>
</dbReference>
<dbReference type="EMBL" id="CAEZYC010000039">
    <property type="protein sequence ID" value="CAB4709423.1"/>
    <property type="molecule type" value="Genomic_DNA"/>
</dbReference>
<feature type="domain" description="Cell envelope-related transcriptional attenuator" evidence="3">
    <location>
        <begin position="99"/>
        <end position="260"/>
    </location>
</feature>
<keyword evidence="2" id="KW-1133">Transmembrane helix</keyword>
<dbReference type="PANTHER" id="PTHR33392:SF6">
    <property type="entry name" value="POLYISOPRENYL-TEICHOIC ACID--PEPTIDOGLYCAN TEICHOIC ACID TRANSFERASE TAGU"/>
    <property type="match status" value="1"/>
</dbReference>
<feature type="transmembrane region" description="Helical" evidence="2">
    <location>
        <begin position="21"/>
        <end position="42"/>
    </location>
</feature>
<feature type="region of interest" description="Disordered" evidence="1">
    <location>
        <begin position="66"/>
        <end position="95"/>
    </location>
</feature>
<name>A0A6J5YJV1_9ZZZZ</name>
<evidence type="ECO:0000313" key="10">
    <source>
        <dbReference type="EMBL" id="CAB5044187.1"/>
    </source>
</evidence>
<dbReference type="EMBL" id="CAESAD010000004">
    <property type="protein sequence ID" value="CAB4338243.1"/>
    <property type="molecule type" value="Genomic_DNA"/>
</dbReference>
<keyword evidence="2" id="KW-0472">Membrane</keyword>
<dbReference type="PANTHER" id="PTHR33392">
    <property type="entry name" value="POLYISOPRENYL-TEICHOIC ACID--PEPTIDOGLYCAN TEICHOIC ACID TRANSFERASE TAGU"/>
    <property type="match status" value="1"/>
</dbReference>
<evidence type="ECO:0000313" key="9">
    <source>
        <dbReference type="EMBL" id="CAB5012288.1"/>
    </source>
</evidence>
<dbReference type="EMBL" id="CAFAAO010000002">
    <property type="protein sequence ID" value="CAB4795450.1"/>
    <property type="molecule type" value="Genomic_DNA"/>
</dbReference>
<proteinExistence type="predicted"/>
<evidence type="ECO:0000313" key="4">
    <source>
        <dbReference type="EMBL" id="CAB4330344.1"/>
    </source>
</evidence>